<reference evidence="2 3" key="1">
    <citation type="journal article" date="2013" name="Nat. Commun.">
        <title>Genome analysis reveals insights into physiology and longevity of the Brandt's bat Myotis brandtii.</title>
        <authorList>
            <person name="Seim I."/>
            <person name="Fang X."/>
            <person name="Xiong Z."/>
            <person name="Lobanov A.V."/>
            <person name="Huang Z."/>
            <person name="Ma S."/>
            <person name="Feng Y."/>
            <person name="Turanov A.A."/>
            <person name="Zhu Y."/>
            <person name="Lenz T.L."/>
            <person name="Gerashchenko M.V."/>
            <person name="Fan D."/>
            <person name="Hee Yim S."/>
            <person name="Yao X."/>
            <person name="Jordan D."/>
            <person name="Xiong Y."/>
            <person name="Ma Y."/>
            <person name="Lyapunov A.N."/>
            <person name="Chen G."/>
            <person name="Kulakova O.I."/>
            <person name="Sun Y."/>
            <person name="Lee S.G."/>
            <person name="Bronson R.T."/>
            <person name="Moskalev A.A."/>
            <person name="Sunyaev S.R."/>
            <person name="Zhang G."/>
            <person name="Krogh A."/>
            <person name="Wang J."/>
            <person name="Gladyshev V.N."/>
        </authorList>
    </citation>
    <scope>NUCLEOTIDE SEQUENCE [LARGE SCALE GENOMIC DNA]</scope>
</reference>
<dbReference type="InterPro" id="IPR032498">
    <property type="entry name" value="PI3K_P85_iSH2"/>
</dbReference>
<proteinExistence type="predicted"/>
<dbReference type="Pfam" id="PF16454">
    <property type="entry name" value="PI3K_P85_iSH2"/>
    <property type="match status" value="1"/>
</dbReference>
<keyword evidence="2" id="KW-0418">Kinase</keyword>
<dbReference type="EMBL" id="KE162837">
    <property type="protein sequence ID" value="EPQ09757.1"/>
    <property type="molecule type" value="Genomic_DNA"/>
</dbReference>
<feature type="domain" description="PI3K regulatory subunit p85-related inter-SH2" evidence="1">
    <location>
        <begin position="17"/>
        <end position="69"/>
    </location>
</feature>
<evidence type="ECO:0000313" key="3">
    <source>
        <dbReference type="Proteomes" id="UP000052978"/>
    </source>
</evidence>
<name>S7PN43_MYOBR</name>
<keyword evidence="2" id="KW-0808">Transferase</keyword>
<dbReference type="Gene3D" id="1.10.287.1490">
    <property type="match status" value="1"/>
</dbReference>
<dbReference type="GO" id="GO:0016301">
    <property type="term" value="F:kinase activity"/>
    <property type="evidence" value="ECO:0007669"/>
    <property type="project" value="UniProtKB-KW"/>
</dbReference>
<dbReference type="AlphaFoldDB" id="S7PN43"/>
<dbReference type="PRINTS" id="PR00678">
    <property type="entry name" value="PI3KINASEP85"/>
</dbReference>
<evidence type="ECO:0000259" key="1">
    <source>
        <dbReference type="Pfam" id="PF16454"/>
    </source>
</evidence>
<sequence>MASGGEISLLPWFEEEDKSCEYDQLYEEYTRTSQELQMKHTAIEAFNETIKIFQEQGQTQEKCSKEYLERFGGRAMKKRCRGSC</sequence>
<protein>
    <submittedName>
        <fullName evidence="2">Phosphatidylinositol 3-kinase regulatory subunit beta</fullName>
    </submittedName>
</protein>
<gene>
    <name evidence="2" type="ORF">D623_10020347</name>
</gene>
<organism evidence="2 3">
    <name type="scientific">Myotis brandtii</name>
    <name type="common">Brandt's bat</name>
    <dbReference type="NCBI Taxonomy" id="109478"/>
    <lineage>
        <taxon>Eukaryota</taxon>
        <taxon>Metazoa</taxon>
        <taxon>Chordata</taxon>
        <taxon>Craniata</taxon>
        <taxon>Vertebrata</taxon>
        <taxon>Euteleostomi</taxon>
        <taxon>Mammalia</taxon>
        <taxon>Eutheria</taxon>
        <taxon>Laurasiatheria</taxon>
        <taxon>Chiroptera</taxon>
        <taxon>Yangochiroptera</taxon>
        <taxon>Vespertilionidae</taxon>
        <taxon>Myotis</taxon>
    </lineage>
</organism>
<evidence type="ECO:0000313" key="2">
    <source>
        <dbReference type="EMBL" id="EPQ09757.1"/>
    </source>
</evidence>
<dbReference type="Proteomes" id="UP000052978">
    <property type="component" value="Unassembled WGS sequence"/>
</dbReference>
<keyword evidence="3" id="KW-1185">Reference proteome</keyword>
<accession>S7PN43</accession>